<dbReference type="STRING" id="694327.DFW101_3549"/>
<sequence>MAGFIMELDLKVMPVGAAIQQAKLLSGLTLKQIAVRMEIHESVAKKLFAEHQDRLPDILEVVAICNALGNRFLLDWMLAQLEPATATSGGHRSIPSQFCSLSAAFGELSHATGEALADGKINASEANVMMKRARSVRESSDKLMANLEPIAGQIFTAGKWVSKTVCTCETEVSEQNI</sequence>
<evidence type="ECO:0000313" key="1">
    <source>
        <dbReference type="EMBL" id="EHJ49545.1"/>
    </source>
</evidence>
<evidence type="ECO:0000313" key="2">
    <source>
        <dbReference type="Proteomes" id="UP000004662"/>
    </source>
</evidence>
<name>G7QC99_9BACT</name>
<reference evidence="2" key="1">
    <citation type="journal article" date="2015" name="Genome Announc.">
        <title>High-Quality Draft Genome Sequence of Desulfovibrio carbinoliphilus FW-101-2B, an Organic Acid-Oxidizing Sulfate-Reducing Bacterium Isolated from Uranium(VI)-Contaminated Groundwater.</title>
        <authorList>
            <person name="Ramsay B.D."/>
            <person name="Hwang C."/>
            <person name="Woo H.L."/>
            <person name="Carroll S.L."/>
            <person name="Lucas S."/>
            <person name="Han J."/>
            <person name="Lapidus A.L."/>
            <person name="Cheng J.F."/>
            <person name="Goodwin L.A."/>
            <person name="Pitluck S."/>
            <person name="Peters L."/>
            <person name="Chertkov O."/>
            <person name="Held B."/>
            <person name="Detter J.C."/>
            <person name="Han C.S."/>
            <person name="Tapia R."/>
            <person name="Land M.L."/>
            <person name="Hauser L.J."/>
            <person name="Kyrpides N.C."/>
            <person name="Ivanova N.N."/>
            <person name="Mikhailova N."/>
            <person name="Pagani I."/>
            <person name="Woyke T."/>
            <person name="Arkin A.P."/>
            <person name="Dehal P."/>
            <person name="Chivian D."/>
            <person name="Criddle C.S."/>
            <person name="Wu W."/>
            <person name="Chakraborty R."/>
            <person name="Hazen T.C."/>
            <person name="Fields M.W."/>
        </authorList>
    </citation>
    <scope>NUCLEOTIDE SEQUENCE [LARGE SCALE GENOMIC DNA]</scope>
    <source>
        <strain evidence="2">FW-101-2B</strain>
    </source>
</reference>
<dbReference type="Proteomes" id="UP000004662">
    <property type="component" value="Chromosome"/>
</dbReference>
<dbReference type="GO" id="GO:0003677">
    <property type="term" value="F:DNA binding"/>
    <property type="evidence" value="ECO:0007669"/>
    <property type="project" value="InterPro"/>
</dbReference>
<keyword evidence="2" id="KW-1185">Reference proteome</keyword>
<dbReference type="InterPro" id="IPR009679">
    <property type="entry name" value="Phage_186_CII-like"/>
</dbReference>
<dbReference type="Pfam" id="PF06892">
    <property type="entry name" value="Phage_CP76"/>
    <property type="match status" value="1"/>
</dbReference>
<gene>
    <name evidence="1" type="ORF">DFW101_3549</name>
</gene>
<dbReference type="HOGENOM" id="CLU_1515575_0_0_7"/>
<proteinExistence type="predicted"/>
<dbReference type="eggNOG" id="ENOG5030EB2">
    <property type="taxonomic scope" value="Bacteria"/>
</dbReference>
<protein>
    <submittedName>
        <fullName evidence="1">Regulatory CII family protein</fullName>
    </submittedName>
</protein>
<organism evidence="1 2">
    <name type="scientific">Solidesulfovibrio carbinoliphilus subsp. oakridgensis</name>
    <dbReference type="NCBI Taxonomy" id="694327"/>
    <lineage>
        <taxon>Bacteria</taxon>
        <taxon>Pseudomonadati</taxon>
        <taxon>Thermodesulfobacteriota</taxon>
        <taxon>Desulfovibrionia</taxon>
        <taxon>Desulfovibrionales</taxon>
        <taxon>Desulfovibrionaceae</taxon>
        <taxon>Solidesulfovibrio</taxon>
    </lineage>
</organism>
<dbReference type="EMBL" id="CM001368">
    <property type="protein sequence ID" value="EHJ49545.1"/>
    <property type="molecule type" value="Genomic_DNA"/>
</dbReference>
<accession>G7QC99</accession>
<dbReference type="AlphaFoldDB" id="G7QC99"/>